<evidence type="ECO:0000313" key="3">
    <source>
        <dbReference type="EMBL" id="PYH46662.1"/>
    </source>
</evidence>
<feature type="coiled-coil region" evidence="1">
    <location>
        <begin position="545"/>
        <end position="880"/>
    </location>
</feature>
<evidence type="ECO:0000256" key="1">
    <source>
        <dbReference type="SAM" id="Coils"/>
    </source>
</evidence>
<gene>
    <name evidence="3" type="ORF">BP01DRAFT_373070</name>
</gene>
<feature type="compositionally biased region" description="Low complexity" evidence="2">
    <location>
        <begin position="153"/>
        <end position="166"/>
    </location>
</feature>
<dbReference type="EMBL" id="KZ821227">
    <property type="protein sequence ID" value="PYH46662.1"/>
    <property type="molecule type" value="Genomic_DNA"/>
</dbReference>
<dbReference type="RefSeq" id="XP_025432644.1">
    <property type="nucleotide sequence ID" value="XM_025576768.1"/>
</dbReference>
<evidence type="ECO:0000313" key="4">
    <source>
        <dbReference type="Proteomes" id="UP000248349"/>
    </source>
</evidence>
<evidence type="ECO:0008006" key="5">
    <source>
        <dbReference type="Google" id="ProtNLM"/>
    </source>
</evidence>
<feature type="compositionally biased region" description="Polar residues" evidence="2">
    <location>
        <begin position="76"/>
        <end position="88"/>
    </location>
</feature>
<dbReference type="PANTHER" id="PTHR34251">
    <property type="entry name" value="LEUCINE-, GLUTAMATE- AND LYSINE-RICH PROTEIN 1"/>
    <property type="match status" value="1"/>
</dbReference>
<accession>A0A319AJ37</accession>
<dbReference type="GeneID" id="37077997"/>
<protein>
    <recommendedName>
        <fullName evidence="5">RNA polymerase Rpb1 C-terminal repeat domain-containing protein</fullName>
    </recommendedName>
</protein>
<feature type="compositionally biased region" description="Basic and acidic residues" evidence="2">
    <location>
        <begin position="1167"/>
        <end position="1182"/>
    </location>
</feature>
<keyword evidence="1" id="KW-0175">Coiled coil</keyword>
<reference evidence="3 4" key="1">
    <citation type="submission" date="2016-12" db="EMBL/GenBank/DDBJ databases">
        <title>The genomes of Aspergillus section Nigri reveals drivers in fungal speciation.</title>
        <authorList>
            <consortium name="DOE Joint Genome Institute"/>
            <person name="Vesth T.C."/>
            <person name="Nybo J."/>
            <person name="Theobald S."/>
            <person name="Brandl J."/>
            <person name="Frisvad J.C."/>
            <person name="Nielsen K.F."/>
            <person name="Lyhne E.K."/>
            <person name="Kogle M.E."/>
            <person name="Kuo A."/>
            <person name="Riley R."/>
            <person name="Clum A."/>
            <person name="Nolan M."/>
            <person name="Lipzen A."/>
            <person name="Salamov A."/>
            <person name="Henrissat B."/>
            <person name="Wiebenga A."/>
            <person name="De Vries R.P."/>
            <person name="Grigoriev I.V."/>
            <person name="Mortensen U.H."/>
            <person name="Andersen M.R."/>
            <person name="Baker S.E."/>
        </authorList>
    </citation>
    <scope>NUCLEOTIDE SEQUENCE [LARGE SCALE GENOMIC DNA]</scope>
    <source>
        <strain evidence="3 4">JOP 1030-1</strain>
    </source>
</reference>
<dbReference type="Gene3D" id="1.10.287.1490">
    <property type="match status" value="1"/>
</dbReference>
<dbReference type="OrthoDB" id="6365728at2759"/>
<evidence type="ECO:0000256" key="2">
    <source>
        <dbReference type="SAM" id="MobiDB-lite"/>
    </source>
</evidence>
<feature type="compositionally biased region" description="Basic residues" evidence="2">
    <location>
        <begin position="1"/>
        <end position="17"/>
    </location>
</feature>
<dbReference type="PANTHER" id="PTHR34251:SF1">
    <property type="entry name" value="LEUCINE, GLUTAMATE AND LYSINE RICH 1"/>
    <property type="match status" value="1"/>
</dbReference>
<feature type="compositionally biased region" description="Low complexity" evidence="2">
    <location>
        <begin position="89"/>
        <end position="109"/>
    </location>
</feature>
<proteinExistence type="predicted"/>
<feature type="compositionally biased region" description="Polar residues" evidence="2">
    <location>
        <begin position="374"/>
        <end position="385"/>
    </location>
</feature>
<feature type="compositionally biased region" description="Low complexity" evidence="2">
    <location>
        <begin position="42"/>
        <end position="52"/>
    </location>
</feature>
<name>A0A319AJ37_9EURO</name>
<feature type="region of interest" description="Disordered" evidence="2">
    <location>
        <begin position="1"/>
        <end position="390"/>
    </location>
</feature>
<feature type="compositionally biased region" description="Low complexity" evidence="2">
    <location>
        <begin position="332"/>
        <end position="343"/>
    </location>
</feature>
<feature type="region of interest" description="Disordered" evidence="2">
    <location>
        <begin position="1157"/>
        <end position="1205"/>
    </location>
</feature>
<sequence>MAPKKSKGNKQPKNKKGKSQEASGTQTPQPEPAAIEQDEQQLDQQETPQPELSLEEQQDQPATPSQEQEPQEIDWQDQQPKTPQPELSEQQQAQHDTQLQEEQQQQQQHGQEHPQHEAAAESQVAETEPVSETAADPALKPESVPHQEPELEQPPVVVEEQSTVPQTESQAQPSVTDEGWSDQPVISELAASQEPDVNDAPKSLEQPQESAWEAIDSSEPPVARIEETYENSQSLAEPSGTAAPTEENPVTAPQTPLERTFVPTSAEPLESPAQTEDQFVAAPAYADAPFSEAEFAQPMPETDSLPKQTTPPASKPASPVPQTASPIPPTASPAAATPRALSPVAQVAPPEQQYPSPMAEQDAFPTPPAESPVFQPSSPMAQTMSPGYRTASPVAKTISPSQKHISPVAKPASPVAKVSSPLARGHMSPVMSPQSAPPPMGQRVPLQAMPPYPPSYHSPMMSANGYLPQYAYFQPSPNVHPTPRGSIDPGSAASFQMLRDLGFANGHGLNGKGGTISPPEHEEPIELLQRIQDAIPDIGRLLSSYKNTKGKLQAREAEFKQMESQHEQALMHKEFYIEALQNQMRKNANESAEESTRLKNTINELRMELGNLDEKQKDLEEKLLEFENSNKELTQSKAELEDKVESLDTSLKEAYETYERDMDKAKEEKAEALATQKQELTELFEEIKAEDEKAAAEALAARERELLDQQEAMKNEYENQKQQMQEAHDTLQADFDSKVTELTSTKEELETRTTELADKQKELEDTCERHAQELDATNQAHASEVESLNNSHAEKVAELEKDFADQQQQWADEKSSLEQQIAEKTEAIENLERENKKLEEDVAVKEKQLQHAVENMRLTIDNLDKDCDRLRKTLHSLGEATDLKSTKGDSFFLDCFGQLSRLIVSLSKEHFSYLPIDPPKDILSKLPPELPSFLDNTPASRELRSAYVQHVVSKTLTYRIFQPFLFTLGRRYDKADTFFQMLSMDIRRKSVRREAFWRQQTLKAAYTTSDAKQSINVVAAVIVDEIIDQLKHFADPRNLDALLVGVRKIVKLAAETWRLARVERELILASLPAPDADIVPNDDWEEYGMPKEGTLSFKHDPTRHVILRTFPRITREAAHEDFIGEEEKSQPCTYSQGCVLYSDSPVVMARLQELAKKSTDALASGDESSRRGSRESIRREGDLSYPKKSKASREDIKGTPENITV</sequence>
<feature type="compositionally biased region" description="Basic and acidic residues" evidence="2">
    <location>
        <begin position="110"/>
        <end position="119"/>
    </location>
</feature>
<dbReference type="Proteomes" id="UP000248349">
    <property type="component" value="Unassembled WGS sequence"/>
</dbReference>
<dbReference type="AlphaFoldDB" id="A0A319AJ37"/>
<organism evidence="3 4">
    <name type="scientific">Aspergillus saccharolyticus JOP 1030-1</name>
    <dbReference type="NCBI Taxonomy" id="1450539"/>
    <lineage>
        <taxon>Eukaryota</taxon>
        <taxon>Fungi</taxon>
        <taxon>Dikarya</taxon>
        <taxon>Ascomycota</taxon>
        <taxon>Pezizomycotina</taxon>
        <taxon>Eurotiomycetes</taxon>
        <taxon>Eurotiomycetidae</taxon>
        <taxon>Eurotiales</taxon>
        <taxon>Aspergillaceae</taxon>
        <taxon>Aspergillus</taxon>
        <taxon>Aspergillus subgen. Circumdati</taxon>
    </lineage>
</organism>
<feature type="compositionally biased region" description="Polar residues" evidence="2">
    <location>
        <begin position="59"/>
        <end position="68"/>
    </location>
</feature>
<dbReference type="InterPro" id="IPR038799">
    <property type="entry name" value="LEKR1"/>
</dbReference>
<dbReference type="STRING" id="1450539.A0A319AJ37"/>
<keyword evidence="4" id="KW-1185">Reference proteome</keyword>